<dbReference type="SUPFAM" id="SSF52540">
    <property type="entry name" value="P-loop containing nucleoside triphosphate hydrolases"/>
    <property type="match status" value="1"/>
</dbReference>
<name>A0ABX7Y2Y8_9ACTN</name>
<evidence type="ECO:0000313" key="6">
    <source>
        <dbReference type="EMBL" id="QUC07522.1"/>
    </source>
</evidence>
<keyword evidence="3" id="KW-0547">Nucleotide-binding</keyword>
<dbReference type="Gene3D" id="3.40.50.300">
    <property type="entry name" value="P-loop containing nucleotide triphosphate hydrolases"/>
    <property type="match status" value="1"/>
</dbReference>
<dbReference type="SMART" id="SM00382">
    <property type="entry name" value="AAA"/>
    <property type="match status" value="1"/>
</dbReference>
<gene>
    <name evidence="6" type="ORF">J5A65_11365</name>
</gene>
<evidence type="ECO:0000256" key="2">
    <source>
        <dbReference type="ARBA" id="ARBA00022448"/>
    </source>
</evidence>
<dbReference type="InterPro" id="IPR017871">
    <property type="entry name" value="ABC_transporter-like_CS"/>
</dbReference>
<proteinExistence type="inferred from homology"/>
<organism evidence="6 7">
    <name type="scientific">Arachnia rubra</name>
    <dbReference type="NCBI Taxonomy" id="1547448"/>
    <lineage>
        <taxon>Bacteria</taxon>
        <taxon>Bacillati</taxon>
        <taxon>Actinomycetota</taxon>
        <taxon>Actinomycetes</taxon>
        <taxon>Propionibacteriales</taxon>
        <taxon>Propionibacteriaceae</taxon>
        <taxon>Arachnia</taxon>
    </lineage>
</organism>
<dbReference type="GO" id="GO:0005524">
    <property type="term" value="F:ATP binding"/>
    <property type="evidence" value="ECO:0007669"/>
    <property type="project" value="UniProtKB-KW"/>
</dbReference>
<keyword evidence="2" id="KW-0813">Transport</keyword>
<dbReference type="InterPro" id="IPR050319">
    <property type="entry name" value="ABC_transp_ATP-bind"/>
</dbReference>
<keyword evidence="7" id="KW-1185">Reference proteome</keyword>
<dbReference type="PROSITE" id="PS50893">
    <property type="entry name" value="ABC_TRANSPORTER_2"/>
    <property type="match status" value="1"/>
</dbReference>
<dbReference type="PROSITE" id="PS00211">
    <property type="entry name" value="ABC_TRANSPORTER_1"/>
    <property type="match status" value="1"/>
</dbReference>
<accession>A0ABX7Y2Y8</accession>
<evidence type="ECO:0000259" key="5">
    <source>
        <dbReference type="PROSITE" id="PS50893"/>
    </source>
</evidence>
<evidence type="ECO:0000256" key="4">
    <source>
        <dbReference type="ARBA" id="ARBA00022840"/>
    </source>
</evidence>
<dbReference type="InterPro" id="IPR003593">
    <property type="entry name" value="AAA+_ATPase"/>
</dbReference>
<dbReference type="InterPro" id="IPR027417">
    <property type="entry name" value="P-loop_NTPase"/>
</dbReference>
<keyword evidence="4 6" id="KW-0067">ATP-binding</keyword>
<dbReference type="CDD" id="cd03257">
    <property type="entry name" value="ABC_NikE_OppD_transporters"/>
    <property type="match status" value="1"/>
</dbReference>
<dbReference type="RefSeq" id="WP_212322048.1">
    <property type="nucleotide sequence ID" value="NZ_AP024463.1"/>
</dbReference>
<evidence type="ECO:0000313" key="7">
    <source>
        <dbReference type="Proteomes" id="UP000678513"/>
    </source>
</evidence>
<evidence type="ECO:0000256" key="1">
    <source>
        <dbReference type="ARBA" id="ARBA00005417"/>
    </source>
</evidence>
<dbReference type="PANTHER" id="PTHR43776">
    <property type="entry name" value="TRANSPORT ATP-BINDING PROTEIN"/>
    <property type="match status" value="1"/>
</dbReference>
<evidence type="ECO:0000256" key="3">
    <source>
        <dbReference type="ARBA" id="ARBA00022741"/>
    </source>
</evidence>
<dbReference type="InterPro" id="IPR003439">
    <property type="entry name" value="ABC_transporter-like_ATP-bd"/>
</dbReference>
<comment type="similarity">
    <text evidence="1">Belongs to the ABC transporter superfamily.</text>
</comment>
<dbReference type="EMBL" id="CP072384">
    <property type="protein sequence ID" value="QUC07522.1"/>
    <property type="molecule type" value="Genomic_DNA"/>
</dbReference>
<dbReference type="Pfam" id="PF00005">
    <property type="entry name" value="ABC_tran"/>
    <property type="match status" value="1"/>
</dbReference>
<protein>
    <submittedName>
        <fullName evidence="6">ATP-binding cassette domain-containing protein</fullName>
    </submittedName>
</protein>
<feature type="domain" description="ABC transporter" evidence="5">
    <location>
        <begin position="5"/>
        <end position="249"/>
    </location>
</feature>
<dbReference type="Proteomes" id="UP000678513">
    <property type="component" value="Chromosome"/>
</dbReference>
<reference evidence="6 7" key="1">
    <citation type="submission" date="2021-03" db="EMBL/GenBank/DDBJ databases">
        <title>Human Oral Microbial Genomes.</title>
        <authorList>
            <person name="Johnston C.D."/>
            <person name="Chen T."/>
            <person name="Dewhirst F.E."/>
        </authorList>
    </citation>
    <scope>NUCLEOTIDE SEQUENCE [LARGE SCALE GENOMIC DNA]</scope>
    <source>
        <strain evidence="6 7">DSMZ 100122</strain>
    </source>
</reference>
<dbReference type="PANTHER" id="PTHR43776:SF7">
    <property type="entry name" value="D,D-DIPEPTIDE TRANSPORT ATP-BINDING PROTEIN DDPF-RELATED"/>
    <property type="match status" value="1"/>
</dbReference>
<sequence length="264" mass="28891">MTAVLALDAVSKAFRRGGGQVQAVDRVSLELVADHTLALVGQSGCGKSTLGKICVGLIRPDSGRVLDECGTDLVRRRGRSWRPLRPAFQLVFQDPFASFAPHLSLRQSLLPVACRIHRLDAASAVVKVRRLLADVGLEEAHLSRHPGQLSGGQLQRAALARALLAEPRLLVADEVVSALDVSMQDEITRLLGELQRKWQFSMLFITHDLGLAKEVADEICVMEDGQIVEQGTAQRVIDSPTAPATQRLVESVPRFPWGEAEWRD</sequence>